<dbReference type="Gene3D" id="3.40.390.10">
    <property type="entry name" value="Collagenase (Catalytic Domain)"/>
    <property type="match status" value="1"/>
</dbReference>
<comment type="caution">
    <text evidence="7">Lacks conserved residue(s) required for the propagation of feature annotation.</text>
</comment>
<dbReference type="GO" id="GO:0006508">
    <property type="term" value="P:proteolysis"/>
    <property type="evidence" value="ECO:0007669"/>
    <property type="project" value="UniProtKB-KW"/>
</dbReference>
<protein>
    <recommendedName>
        <fullName evidence="9">Metalloendopeptidase</fullName>
        <ecNumber evidence="9">3.4.24.-</ecNumber>
    </recommendedName>
</protein>
<dbReference type="OrthoDB" id="291007at2759"/>
<dbReference type="InterPro" id="IPR006026">
    <property type="entry name" value="Peptidase_Metallo"/>
</dbReference>
<feature type="chain" id="PRO_5029945901" description="Metalloendopeptidase" evidence="9">
    <location>
        <begin position="22"/>
        <end position="628"/>
    </location>
</feature>
<dbReference type="PANTHER" id="PTHR10127">
    <property type="entry name" value="DISCOIDIN, CUB, EGF, LAMININ , AND ZINC METALLOPROTEASE DOMAIN CONTAINING"/>
    <property type="match status" value="1"/>
</dbReference>
<comment type="function">
    <text evidence="1">Metalloprotease.</text>
</comment>
<dbReference type="AlphaFoldDB" id="A0A7M5WWM9"/>
<dbReference type="SUPFAM" id="SSF55486">
    <property type="entry name" value="Metalloproteases ('zincins'), catalytic domain"/>
    <property type="match status" value="1"/>
</dbReference>
<keyword evidence="5 8" id="KW-0862">Zinc</keyword>
<dbReference type="PRINTS" id="PR00480">
    <property type="entry name" value="ASTACIN"/>
</dbReference>
<feature type="disulfide bond" evidence="7">
    <location>
        <begin position="606"/>
        <end position="619"/>
    </location>
</feature>
<feature type="binding site" evidence="8">
    <location>
        <position position="172"/>
    </location>
    <ligand>
        <name>Zn(2+)</name>
        <dbReference type="ChEBI" id="CHEBI:29105"/>
        <note>catalytic</note>
    </ligand>
</feature>
<keyword evidence="14" id="KW-1185">Reference proteome</keyword>
<dbReference type="CDD" id="cd04280">
    <property type="entry name" value="ZnMc_astacin_like"/>
    <property type="match status" value="1"/>
</dbReference>
<evidence type="ECO:0000256" key="5">
    <source>
        <dbReference type="ARBA" id="ARBA00022833"/>
    </source>
</evidence>
<feature type="compositionally biased region" description="Polar residues" evidence="10">
    <location>
        <begin position="577"/>
        <end position="588"/>
    </location>
</feature>
<evidence type="ECO:0000256" key="4">
    <source>
        <dbReference type="ARBA" id="ARBA00022801"/>
    </source>
</evidence>
<feature type="binding site" evidence="8">
    <location>
        <position position="162"/>
    </location>
    <ligand>
        <name>Zn(2+)</name>
        <dbReference type="ChEBI" id="CHEBI:29105"/>
        <note>catalytic</note>
    </ligand>
</feature>
<evidence type="ECO:0000259" key="11">
    <source>
        <dbReference type="PROSITE" id="PS51670"/>
    </source>
</evidence>
<comment type="cofactor">
    <cofactor evidence="8 9">
        <name>Zn(2+)</name>
        <dbReference type="ChEBI" id="CHEBI:29105"/>
    </cofactor>
    <text evidence="8 9">Binds 1 zinc ion per subunit.</text>
</comment>
<evidence type="ECO:0000256" key="7">
    <source>
        <dbReference type="PROSITE-ProRule" id="PRU01005"/>
    </source>
</evidence>
<dbReference type="Pfam" id="PF01549">
    <property type="entry name" value="ShK"/>
    <property type="match status" value="3"/>
</dbReference>
<keyword evidence="7" id="KW-1015">Disulfide bond</keyword>
<dbReference type="InterPro" id="IPR024079">
    <property type="entry name" value="MetalloPept_cat_dom_sf"/>
</dbReference>
<dbReference type="GO" id="GO:0004222">
    <property type="term" value="F:metalloendopeptidase activity"/>
    <property type="evidence" value="ECO:0007669"/>
    <property type="project" value="UniProtKB-UniRule"/>
</dbReference>
<evidence type="ECO:0000256" key="2">
    <source>
        <dbReference type="ARBA" id="ARBA00022670"/>
    </source>
</evidence>
<name>A0A7M5WWM9_9CNID</name>
<dbReference type="PANTHER" id="PTHR10127:SF780">
    <property type="entry name" value="METALLOENDOPEPTIDASE"/>
    <property type="match status" value="1"/>
</dbReference>
<evidence type="ECO:0000256" key="9">
    <source>
        <dbReference type="RuleBase" id="RU361183"/>
    </source>
</evidence>
<evidence type="ECO:0000313" key="14">
    <source>
        <dbReference type="Proteomes" id="UP000594262"/>
    </source>
</evidence>
<feature type="domain" description="Peptidase M12A" evidence="12">
    <location>
        <begin position="73"/>
        <end position="266"/>
    </location>
</feature>
<keyword evidence="4 8" id="KW-0378">Hydrolase</keyword>
<keyword evidence="6 8" id="KW-0482">Metalloprotease</keyword>
<dbReference type="InterPro" id="IPR001506">
    <property type="entry name" value="Peptidase_M12A"/>
</dbReference>
<dbReference type="InterPro" id="IPR034035">
    <property type="entry name" value="Astacin-like_dom"/>
</dbReference>
<dbReference type="InterPro" id="IPR003582">
    <property type="entry name" value="ShKT_dom"/>
</dbReference>
<evidence type="ECO:0000256" key="3">
    <source>
        <dbReference type="ARBA" id="ARBA00022723"/>
    </source>
</evidence>
<feature type="compositionally biased region" description="Low complexity" evidence="10">
    <location>
        <begin position="319"/>
        <end position="375"/>
    </location>
</feature>
<feature type="region of interest" description="Disordered" evidence="10">
    <location>
        <begin position="471"/>
        <end position="494"/>
    </location>
</feature>
<feature type="compositionally biased region" description="Low complexity" evidence="10">
    <location>
        <begin position="551"/>
        <end position="576"/>
    </location>
</feature>
<feature type="disulfide bond" evidence="7">
    <location>
        <begin position="597"/>
        <end position="615"/>
    </location>
</feature>
<reference evidence="13" key="1">
    <citation type="submission" date="2021-01" db="UniProtKB">
        <authorList>
            <consortium name="EnsemblMetazoa"/>
        </authorList>
    </citation>
    <scope>IDENTIFICATION</scope>
</reference>
<dbReference type="PROSITE" id="PS51864">
    <property type="entry name" value="ASTACIN"/>
    <property type="match status" value="1"/>
</dbReference>
<dbReference type="EC" id="3.4.24.-" evidence="9"/>
<feature type="region of interest" description="Disordered" evidence="10">
    <location>
        <begin position="318"/>
        <end position="375"/>
    </location>
</feature>
<evidence type="ECO:0000256" key="6">
    <source>
        <dbReference type="ARBA" id="ARBA00023049"/>
    </source>
</evidence>
<dbReference type="Proteomes" id="UP000594262">
    <property type="component" value="Unplaced"/>
</dbReference>
<feature type="region of interest" description="Disordered" evidence="10">
    <location>
        <begin position="506"/>
        <end position="588"/>
    </location>
</feature>
<keyword evidence="9" id="KW-0732">Signal</keyword>
<sequence length="628" mass="70277">MEIFFLILPLTISLLVQPIRGSVEDELSKDPVDENVFDQIQLINGDNDHFEGDIVMSTEDVEKLLSQRERKRREIVSSTWLIWPNGVVPYTFRNGFPYEKQVKEAMREVERLTCIRFVPRTTQRGYVEFIRGSGCYSEIGYKRRRQRISIGSGCQTKGVIIHEILHALGFYHEQSRLDRDQYLHINWDNIATRNKRNFQKYDRGVAESFGEKYDKGSVMQYGNYAFAINRRLMTIVSKSDAKERLGQRRGMSSSDIRQLNMRYGCGDVTPPPTTTTTVDPSCVDKQRYCKRSDIQYYCIRNSMIRNGCQRTCNNCPQKPTTTTSTTTTTPTTTSTTPATTTTTPKTTTTAPTTTTTTTTSTTTMRTTNTPSKLTTPTTTTTKSKCRDLLYWCDANWVRSTCQTSQSLRRICPKTCGICSGPPTTTATTTPKPACRDKFSYCRRPSVIYACPRFLNIRQNCPKSCNVCPKTTTTTPEPTTTQPKITTSPLRTQETTMATTTTKLPTTMTTTTTKLPTTMTTTTTKLPTTSTTTSTKLPRTQPTTTDSQSTNSPTISTTNEKTTKNKSTTPTTNPSTSGDKSTTTPKTSTACEDKMSCCEELALGGLCKNRLVETKCIKSCGKCNNSNDV</sequence>
<feature type="domain" description="ShKT" evidence="11">
    <location>
        <begin position="590"/>
        <end position="622"/>
    </location>
</feature>
<proteinExistence type="predicted"/>
<dbReference type="PROSITE" id="PS51670">
    <property type="entry name" value="SHKT"/>
    <property type="match status" value="2"/>
</dbReference>
<dbReference type="EnsemblMetazoa" id="CLYHEMT014247.1">
    <property type="protein sequence ID" value="CLYHEMP014247.1"/>
    <property type="gene ID" value="CLYHEMG014247"/>
</dbReference>
<dbReference type="RefSeq" id="XP_066928889.1">
    <property type="nucleotide sequence ID" value="XM_067072788.1"/>
</dbReference>
<organism evidence="13 14">
    <name type="scientific">Clytia hemisphaerica</name>
    <dbReference type="NCBI Taxonomy" id="252671"/>
    <lineage>
        <taxon>Eukaryota</taxon>
        <taxon>Metazoa</taxon>
        <taxon>Cnidaria</taxon>
        <taxon>Hydrozoa</taxon>
        <taxon>Hydroidolina</taxon>
        <taxon>Leptothecata</taxon>
        <taxon>Obeliida</taxon>
        <taxon>Clytiidae</taxon>
        <taxon>Clytia</taxon>
    </lineage>
</organism>
<evidence type="ECO:0000259" key="12">
    <source>
        <dbReference type="PROSITE" id="PS51864"/>
    </source>
</evidence>
<accession>A0A7M5WWM9</accession>
<evidence type="ECO:0000256" key="8">
    <source>
        <dbReference type="PROSITE-ProRule" id="PRU01211"/>
    </source>
</evidence>
<dbReference type="SMART" id="SM00254">
    <property type="entry name" value="ShKT"/>
    <property type="match status" value="4"/>
</dbReference>
<evidence type="ECO:0000256" key="10">
    <source>
        <dbReference type="SAM" id="MobiDB-lite"/>
    </source>
</evidence>
<keyword evidence="3 8" id="KW-0479">Metal-binding</keyword>
<keyword evidence="2 8" id="KW-0645">Protease</keyword>
<dbReference type="GO" id="GO:0008270">
    <property type="term" value="F:zinc ion binding"/>
    <property type="evidence" value="ECO:0007669"/>
    <property type="project" value="UniProtKB-UniRule"/>
</dbReference>
<feature type="compositionally biased region" description="Low complexity" evidence="10">
    <location>
        <begin position="506"/>
        <end position="544"/>
    </location>
</feature>
<feature type="active site" evidence="8">
    <location>
        <position position="163"/>
    </location>
</feature>
<feature type="signal peptide" evidence="9">
    <location>
        <begin position="1"/>
        <end position="21"/>
    </location>
</feature>
<dbReference type="GeneID" id="136816460"/>
<evidence type="ECO:0000313" key="13">
    <source>
        <dbReference type="EnsemblMetazoa" id="CLYHEMP014247.1"/>
    </source>
</evidence>
<feature type="binding site" evidence="8">
    <location>
        <position position="166"/>
    </location>
    <ligand>
        <name>Zn(2+)</name>
        <dbReference type="ChEBI" id="CHEBI:29105"/>
        <note>catalytic</note>
    </ligand>
</feature>
<dbReference type="Pfam" id="PF01400">
    <property type="entry name" value="Astacin"/>
    <property type="match status" value="1"/>
</dbReference>
<feature type="domain" description="ShKT" evidence="11">
    <location>
        <begin position="385"/>
        <end position="418"/>
    </location>
</feature>
<dbReference type="SMART" id="SM00235">
    <property type="entry name" value="ZnMc"/>
    <property type="match status" value="1"/>
</dbReference>
<evidence type="ECO:0000256" key="1">
    <source>
        <dbReference type="ARBA" id="ARBA00002657"/>
    </source>
</evidence>